<dbReference type="SUPFAM" id="SSF51055">
    <property type="entry name" value="Carbohydrate binding domain"/>
    <property type="match status" value="2"/>
</dbReference>
<dbReference type="SUPFAM" id="SSF81296">
    <property type="entry name" value="E set domains"/>
    <property type="match status" value="1"/>
</dbReference>
<sequence>MKLMKPNILALIIATLAAPAWAAVPGKPSLGSGNDKFAIIEVDQSATAYNDLVKVHDSATVTVEWSIWSGDTGKTAKVLFDGKEVWSGSAGSSTGKATFAVKKGGRYQEQVEVCNDSGCTKSDSKLVIVADTDGSHLLPLAPTMKENNKTFSKHTDKVIGAYYAEWGVYDRNFPVDKIPAANLNHILYGFVPICGGNGINDSLKTVDGGSSFAALERSCAGRQDFQVAIHDPWAAIQKPQAGVTAWDDPYKGNFGQLMALKKAYPDLKVLPSIGGWTLSDPFYQLNDKTKRDRFVASVKEYLKTWKFFDGVDIDWEFPGGGGENEKLGNPQVDKVTYTALMRELRDMLNSLSAETGRTYELTSAIGVGSDKIEDVDYGTAQQYMDHIFMMSYDFYGAWSMTDLGHQTALYAPAFRPDTNYTADNGLKALLAQGVDPKKLVLGAAMYGRGWTGVRGYTAGNPFTGTATGPVKGTWESGIADYREIVNKYRNGSGWTYTYDTVAQAPYLFNSSTGDLITYDDARSVAAKGQYVLDKGLGGMFAWEIDADNGDILNAMNESLLGTSSGGGGGEVTPPAPVNQPPVATAADQNVTGPVQVTLDGSASMDPEGGKLTYLWSKVSGPTVTLTNAATSKAKFSAPAVTTDQTYVFQLKVTDDKGLSNAIEVKVVNKAPKANQAPIVNLIDSISVASGESVSLHAQAGDPDGDTLTYQWTVPGELSAGATNTGDLTITGPVVTSDTTYNVSVMVSDGKTSTQASTRVTVTPPPAPEPTPEPTPTPNPDEGNTGGGGSGGGATGSCSNPVDPAAASQPAWSASKVYNGGETVSFNNLVWKAKYWTQNNQPGFGADQWELVSKVKLSWRADIVYNGGETTSFNGSEWKAKWWTKGDEPGKGDVWVKQGASDCK</sequence>
<keyword evidence="11" id="KW-0732">Signal</keyword>
<dbReference type="PANTHER" id="PTHR11177:SF317">
    <property type="entry name" value="CHITINASE 12-RELATED"/>
    <property type="match status" value="1"/>
</dbReference>
<dbReference type="GO" id="GO:0005576">
    <property type="term" value="C:extracellular region"/>
    <property type="evidence" value="ECO:0007669"/>
    <property type="project" value="InterPro"/>
</dbReference>
<dbReference type="Pfam" id="PF22352">
    <property type="entry name" value="K319L-like_PKD"/>
    <property type="match status" value="1"/>
</dbReference>
<dbReference type="EC" id="3.2.1.14" evidence="3"/>
<evidence type="ECO:0000256" key="4">
    <source>
        <dbReference type="ARBA" id="ARBA00022801"/>
    </source>
</evidence>
<evidence type="ECO:0000256" key="10">
    <source>
        <dbReference type="SAM" id="MobiDB-lite"/>
    </source>
</evidence>
<dbReference type="GO" id="GO:0008843">
    <property type="term" value="F:endochitinase activity"/>
    <property type="evidence" value="ECO:0007669"/>
    <property type="project" value="UniProtKB-EC"/>
</dbReference>
<dbReference type="CDD" id="cd12215">
    <property type="entry name" value="ChiC_BD"/>
    <property type="match status" value="2"/>
</dbReference>
<dbReference type="RefSeq" id="WP_130592692.1">
    <property type="nucleotide sequence ID" value="NZ_CP034752.1"/>
</dbReference>
<dbReference type="KEGG" id="prag:EKN56_15930"/>
<dbReference type="Pfam" id="PF02839">
    <property type="entry name" value="CBM_5_12"/>
    <property type="match status" value="2"/>
</dbReference>
<dbReference type="GO" id="GO:0006032">
    <property type="term" value="P:chitin catabolic process"/>
    <property type="evidence" value="ECO:0007669"/>
    <property type="project" value="UniProtKB-KW"/>
</dbReference>
<name>A0A411WNE2_9GAMM</name>
<comment type="similarity">
    <text evidence="2">Belongs to the glycosyl hydrolase 18 family. Chitinase class II subfamily.</text>
</comment>
<evidence type="ECO:0000256" key="3">
    <source>
        <dbReference type="ARBA" id="ARBA00012729"/>
    </source>
</evidence>
<keyword evidence="4 9" id="KW-0378">Hydrolase</keyword>
<dbReference type="SUPFAM" id="SSF51445">
    <property type="entry name" value="(Trans)glycosidases"/>
    <property type="match status" value="1"/>
</dbReference>
<dbReference type="InterPro" id="IPR001223">
    <property type="entry name" value="Glyco_hydro18_cat"/>
</dbReference>
<gene>
    <name evidence="13" type="ORF">EKN56_15930</name>
</gene>
<dbReference type="InterPro" id="IPR001579">
    <property type="entry name" value="Glyco_hydro_18_chit_AS"/>
</dbReference>
<reference evidence="13 14" key="1">
    <citation type="submission" date="2019-03" db="EMBL/GenBank/DDBJ databases">
        <title>Pragia sp. nov. isolated from the gut tract of Carduelis flavirostris.</title>
        <authorList>
            <person name="Ge Y."/>
        </authorList>
    </citation>
    <scope>NUCLEOTIDE SEQUENCE [LARGE SCALE GENOMIC DNA]</scope>
    <source>
        <strain evidence="13 14">CF-458</strain>
    </source>
</reference>
<dbReference type="GO" id="GO:0000272">
    <property type="term" value="P:polysaccharide catabolic process"/>
    <property type="evidence" value="ECO:0007669"/>
    <property type="project" value="UniProtKB-KW"/>
</dbReference>
<accession>A0A411WNE2</accession>
<evidence type="ECO:0000313" key="13">
    <source>
        <dbReference type="EMBL" id="QBH97761.1"/>
    </source>
</evidence>
<dbReference type="Gene3D" id="2.10.10.20">
    <property type="entry name" value="Carbohydrate-binding module superfamily 5/12"/>
    <property type="match status" value="2"/>
</dbReference>
<protein>
    <recommendedName>
        <fullName evidence="3">chitinase</fullName>
        <ecNumber evidence="3">3.2.1.14</ecNumber>
    </recommendedName>
</protein>
<dbReference type="Gene3D" id="3.20.20.80">
    <property type="entry name" value="Glycosidases"/>
    <property type="match status" value="1"/>
</dbReference>
<feature type="compositionally biased region" description="Gly residues" evidence="10">
    <location>
        <begin position="783"/>
        <end position="794"/>
    </location>
</feature>
<dbReference type="GO" id="GO:0030246">
    <property type="term" value="F:carbohydrate binding"/>
    <property type="evidence" value="ECO:0007669"/>
    <property type="project" value="InterPro"/>
</dbReference>
<dbReference type="InterPro" id="IPR013540">
    <property type="entry name" value="ChitinaseA_N"/>
</dbReference>
<dbReference type="InterPro" id="IPR017853">
    <property type="entry name" value="GH"/>
</dbReference>
<dbReference type="CDD" id="cd06548">
    <property type="entry name" value="GH18_chitinase"/>
    <property type="match status" value="1"/>
</dbReference>
<dbReference type="PANTHER" id="PTHR11177">
    <property type="entry name" value="CHITINASE"/>
    <property type="match status" value="1"/>
</dbReference>
<keyword evidence="6" id="KW-0119">Carbohydrate metabolism</keyword>
<dbReference type="Pfam" id="PF00801">
    <property type="entry name" value="PKD"/>
    <property type="match status" value="1"/>
</dbReference>
<evidence type="ECO:0000256" key="8">
    <source>
        <dbReference type="ARBA" id="ARBA00023326"/>
    </source>
</evidence>
<evidence type="ECO:0000256" key="2">
    <source>
        <dbReference type="ARBA" id="ARBA00009121"/>
    </source>
</evidence>
<dbReference type="SUPFAM" id="SSF49299">
    <property type="entry name" value="PKD domain"/>
    <property type="match status" value="2"/>
</dbReference>
<organism evidence="13 14">
    <name type="scientific">Limnobaculum zhutongyuii</name>
    <dbReference type="NCBI Taxonomy" id="2498113"/>
    <lineage>
        <taxon>Bacteria</taxon>
        <taxon>Pseudomonadati</taxon>
        <taxon>Pseudomonadota</taxon>
        <taxon>Gammaproteobacteria</taxon>
        <taxon>Enterobacterales</taxon>
        <taxon>Budviciaceae</taxon>
        <taxon>Limnobaculum</taxon>
    </lineage>
</organism>
<dbReference type="InterPro" id="IPR011583">
    <property type="entry name" value="Chitinase_II/V-like_cat"/>
</dbReference>
<evidence type="ECO:0000256" key="1">
    <source>
        <dbReference type="ARBA" id="ARBA00000822"/>
    </source>
</evidence>
<dbReference type="InterPro" id="IPR003610">
    <property type="entry name" value="CBM5/12"/>
</dbReference>
<evidence type="ECO:0000313" key="14">
    <source>
        <dbReference type="Proteomes" id="UP000293154"/>
    </source>
</evidence>
<comment type="catalytic activity">
    <reaction evidence="1">
        <text>Random endo-hydrolysis of N-acetyl-beta-D-glucosaminide (1-&gt;4)-beta-linkages in chitin and chitodextrins.</text>
        <dbReference type="EC" id="3.2.1.14"/>
    </reaction>
</comment>
<evidence type="ECO:0000256" key="5">
    <source>
        <dbReference type="ARBA" id="ARBA00023024"/>
    </source>
</evidence>
<proteinExistence type="inferred from homology"/>
<feature type="signal peptide" evidence="11">
    <location>
        <begin position="1"/>
        <end position="22"/>
    </location>
</feature>
<dbReference type="AlphaFoldDB" id="A0A411WNE2"/>
<dbReference type="SMART" id="SM00089">
    <property type="entry name" value="PKD"/>
    <property type="match status" value="3"/>
</dbReference>
<feature type="compositionally biased region" description="Polar residues" evidence="10">
    <location>
        <begin position="748"/>
        <end position="760"/>
    </location>
</feature>
<dbReference type="Gene3D" id="2.60.40.10">
    <property type="entry name" value="Immunoglobulins"/>
    <property type="match status" value="3"/>
</dbReference>
<dbReference type="InterPro" id="IPR029070">
    <property type="entry name" value="Chitinase_insertion_sf"/>
</dbReference>
<dbReference type="SUPFAM" id="SSF54556">
    <property type="entry name" value="Chitinase insertion domain"/>
    <property type="match status" value="1"/>
</dbReference>
<feature type="chain" id="PRO_5019345973" description="chitinase" evidence="11">
    <location>
        <begin position="23"/>
        <end position="903"/>
    </location>
</feature>
<dbReference type="PROSITE" id="PS51910">
    <property type="entry name" value="GH18_2"/>
    <property type="match status" value="1"/>
</dbReference>
<dbReference type="OrthoDB" id="9775889at2"/>
<dbReference type="InterPro" id="IPR022409">
    <property type="entry name" value="PKD/Chitinase_dom"/>
</dbReference>
<dbReference type="InterPro" id="IPR035986">
    <property type="entry name" value="PKD_dom_sf"/>
</dbReference>
<dbReference type="CDD" id="cd02848">
    <property type="entry name" value="E_set_Chitinase_N"/>
    <property type="match status" value="1"/>
</dbReference>
<dbReference type="InterPro" id="IPR050314">
    <property type="entry name" value="Glycosyl_Hydrlase_18"/>
</dbReference>
<dbReference type="Proteomes" id="UP000293154">
    <property type="component" value="Chromosome"/>
</dbReference>
<dbReference type="PROSITE" id="PS01095">
    <property type="entry name" value="GH18_1"/>
    <property type="match status" value="1"/>
</dbReference>
<dbReference type="InterPro" id="IPR013783">
    <property type="entry name" value="Ig-like_fold"/>
</dbReference>
<dbReference type="Gene3D" id="3.10.50.10">
    <property type="match status" value="1"/>
</dbReference>
<dbReference type="SMART" id="SM00495">
    <property type="entry name" value="ChtBD3"/>
    <property type="match status" value="2"/>
</dbReference>
<dbReference type="EMBL" id="CP034752">
    <property type="protein sequence ID" value="QBH97761.1"/>
    <property type="molecule type" value="Genomic_DNA"/>
</dbReference>
<keyword evidence="8" id="KW-0624">Polysaccharide degradation</keyword>
<feature type="region of interest" description="Disordered" evidence="10">
    <location>
        <begin position="748"/>
        <end position="806"/>
    </location>
</feature>
<dbReference type="CDD" id="cd00146">
    <property type="entry name" value="PKD"/>
    <property type="match status" value="1"/>
</dbReference>
<feature type="domain" description="GH18" evidence="12">
    <location>
        <begin position="157"/>
        <end position="562"/>
    </location>
</feature>
<feature type="compositionally biased region" description="Pro residues" evidence="10">
    <location>
        <begin position="762"/>
        <end position="778"/>
    </location>
</feature>
<evidence type="ECO:0000256" key="11">
    <source>
        <dbReference type="SAM" id="SignalP"/>
    </source>
</evidence>
<dbReference type="SMART" id="SM00636">
    <property type="entry name" value="Glyco_18"/>
    <property type="match status" value="1"/>
</dbReference>
<dbReference type="GO" id="GO:0008061">
    <property type="term" value="F:chitin binding"/>
    <property type="evidence" value="ECO:0007669"/>
    <property type="project" value="InterPro"/>
</dbReference>
<dbReference type="Pfam" id="PF08329">
    <property type="entry name" value="ChitinaseA_N"/>
    <property type="match status" value="1"/>
</dbReference>
<evidence type="ECO:0000259" key="12">
    <source>
        <dbReference type="PROSITE" id="PS51910"/>
    </source>
</evidence>
<dbReference type="InterPro" id="IPR000601">
    <property type="entry name" value="PKD_dom"/>
</dbReference>
<evidence type="ECO:0000256" key="6">
    <source>
        <dbReference type="ARBA" id="ARBA00023277"/>
    </source>
</evidence>
<dbReference type="InterPro" id="IPR036573">
    <property type="entry name" value="CBM_sf_5/12"/>
</dbReference>
<keyword evidence="5" id="KW-0146">Chitin degradation</keyword>
<keyword evidence="7 9" id="KW-0326">Glycosidase</keyword>
<dbReference type="InterPro" id="IPR014756">
    <property type="entry name" value="Ig_E-set"/>
</dbReference>
<keyword evidence="14" id="KW-1185">Reference proteome</keyword>
<evidence type="ECO:0000256" key="9">
    <source>
        <dbReference type="RuleBase" id="RU000489"/>
    </source>
</evidence>
<dbReference type="Pfam" id="PF00704">
    <property type="entry name" value="Glyco_hydro_18"/>
    <property type="match status" value="1"/>
</dbReference>
<evidence type="ECO:0000256" key="7">
    <source>
        <dbReference type="ARBA" id="ARBA00023295"/>
    </source>
</evidence>